<organism evidence="1 2">
    <name type="scientific">Acetivibrio saccincola</name>
    <dbReference type="NCBI Taxonomy" id="1677857"/>
    <lineage>
        <taxon>Bacteria</taxon>
        <taxon>Bacillati</taxon>
        <taxon>Bacillota</taxon>
        <taxon>Clostridia</taxon>
        <taxon>Eubacteriales</taxon>
        <taxon>Oscillospiraceae</taxon>
        <taxon>Acetivibrio</taxon>
    </lineage>
</organism>
<dbReference type="AlphaFoldDB" id="A0A2S8RBQ3"/>
<accession>A0A2S8RBQ3</accession>
<comment type="caution">
    <text evidence="1">The sequence shown here is derived from an EMBL/GenBank/DDBJ whole genome shotgun (WGS) entry which is preliminary data.</text>
</comment>
<evidence type="ECO:0000313" key="1">
    <source>
        <dbReference type="EMBL" id="PQQ67232.1"/>
    </source>
</evidence>
<sequence>MTQTAGEYKITLETVTYKPVAGKTKDHENLVNALINSFRYETDLIYITDRREAVNINNNPVRSIGGKLEKEPGAVSVMNNQSVNGINLLTIDTSYKSDFEEVKYSSVSGGFTDERWKQVMEGYSESGTLDSRDNFKYREYVKEGQSMHKITETTEITIKVNKDNINFYTHAHMPDGEYYIRVWMADINLASNNFTSINNAYNSLGTLKGIVPLDEIIITVKGSMHDDTN</sequence>
<proteinExistence type="predicted"/>
<evidence type="ECO:0000313" key="2">
    <source>
        <dbReference type="Proteomes" id="UP000239720"/>
    </source>
</evidence>
<protein>
    <submittedName>
        <fullName evidence="1">Uncharacterized protein</fullName>
    </submittedName>
</protein>
<dbReference type="EMBL" id="NEMB01000003">
    <property type="protein sequence ID" value="PQQ67232.1"/>
    <property type="molecule type" value="Genomic_DNA"/>
</dbReference>
<reference evidence="1 2" key="1">
    <citation type="journal article" date="2018" name="Syst. Appl. Microbiol.">
        <title>Characterization and high-quality draft genome sequence of Herbivorax saccincola A7, an anaerobic, alkaliphilic, thermophilic, cellulolytic, and xylanolytic bacterium.</title>
        <authorList>
            <person name="Aikawa S."/>
            <person name="Baramee S."/>
            <person name="Sermsathanaswadi J."/>
            <person name="Thianheng P."/>
            <person name="Tachaapaikoon C."/>
            <person name="Shikata A."/>
            <person name="Waeonukul R."/>
            <person name="Pason P."/>
            <person name="Ratanakhanokchai K."/>
            <person name="Kosugi A."/>
        </authorList>
    </citation>
    <scope>NUCLEOTIDE SEQUENCE [LARGE SCALE GENOMIC DNA]</scope>
    <source>
        <strain evidence="1 2">A7</strain>
    </source>
</reference>
<name>A0A2S8RBQ3_9FIRM</name>
<dbReference type="RefSeq" id="WP_105368268.1">
    <property type="nucleotide sequence ID" value="NZ_NEMB01000003.1"/>
</dbReference>
<gene>
    <name evidence="1" type="ORF">B9R14_11055</name>
</gene>
<dbReference type="Proteomes" id="UP000239720">
    <property type="component" value="Unassembled WGS sequence"/>
</dbReference>
<dbReference type="OrthoDB" id="2078765at2"/>